<comment type="subunit">
    <text evidence="2 5">Homopentamer.</text>
</comment>
<dbReference type="RefSeq" id="WP_007106166.1">
    <property type="nucleotide sequence ID" value="NZ_BAER01000107.1"/>
</dbReference>
<comment type="similarity">
    <text evidence="1 5">Belongs to the FliD family.</text>
</comment>
<dbReference type="InterPro" id="IPR010810">
    <property type="entry name" value="Flagellin_hook_IN_motif"/>
</dbReference>
<dbReference type="PANTHER" id="PTHR30288:SF0">
    <property type="entry name" value="FLAGELLAR HOOK-ASSOCIATED PROTEIN 2"/>
    <property type="match status" value="1"/>
</dbReference>
<name>K6ZEB4_9ALTE</name>
<evidence type="ECO:0000256" key="1">
    <source>
        <dbReference type="ARBA" id="ARBA00009764"/>
    </source>
</evidence>
<proteinExistence type="inferred from homology"/>
<dbReference type="InterPro" id="IPR010809">
    <property type="entry name" value="FliD_C"/>
</dbReference>
<feature type="domain" description="Flagellar hook-associated protein 2 N-terminal" evidence="6">
    <location>
        <begin position="10"/>
        <end position="110"/>
    </location>
</feature>
<dbReference type="InterPro" id="IPR003481">
    <property type="entry name" value="FliD_N"/>
</dbReference>
<keyword evidence="5" id="KW-0964">Secreted</keyword>
<evidence type="ECO:0000256" key="2">
    <source>
        <dbReference type="ARBA" id="ARBA00011255"/>
    </source>
</evidence>
<accession>K6ZEB4</accession>
<dbReference type="Pfam" id="PF07196">
    <property type="entry name" value="Flagellin_IN"/>
    <property type="match status" value="1"/>
</dbReference>
<protein>
    <recommendedName>
        <fullName evidence="5">Flagellar hook-associated protein 2</fullName>
        <shortName evidence="5">HAP2</shortName>
    </recommendedName>
    <alternativeName>
        <fullName evidence="5">Flagellar cap protein</fullName>
    </alternativeName>
</protein>
<evidence type="ECO:0000313" key="8">
    <source>
        <dbReference type="EMBL" id="GAC34401.1"/>
    </source>
</evidence>
<keyword evidence="8" id="KW-0966">Cell projection</keyword>
<dbReference type="GO" id="GO:0007155">
    <property type="term" value="P:cell adhesion"/>
    <property type="evidence" value="ECO:0007669"/>
    <property type="project" value="InterPro"/>
</dbReference>
<dbReference type="Pfam" id="PF02465">
    <property type="entry name" value="FliD_N"/>
    <property type="match status" value="1"/>
</dbReference>
<comment type="function">
    <text evidence="5">Required for morphogenesis and for the elongation of the flagellar filament by facilitating polymerization of the flagellin monomers at the tip of growing filament. Forms a capping structure, which prevents flagellin subunits (transported through the central channel of the flagellum) from leaking out without polymerization at the distal end.</text>
</comment>
<dbReference type="GO" id="GO:0005576">
    <property type="term" value="C:extracellular region"/>
    <property type="evidence" value="ECO:0007669"/>
    <property type="project" value="UniProtKB-SubCell"/>
</dbReference>
<dbReference type="GO" id="GO:0009421">
    <property type="term" value="C:bacterial-type flagellum filament cap"/>
    <property type="evidence" value="ECO:0007669"/>
    <property type="project" value="InterPro"/>
</dbReference>
<evidence type="ECO:0000313" key="9">
    <source>
        <dbReference type="Proteomes" id="UP000006322"/>
    </source>
</evidence>
<evidence type="ECO:0000259" key="6">
    <source>
        <dbReference type="Pfam" id="PF02465"/>
    </source>
</evidence>
<evidence type="ECO:0000256" key="3">
    <source>
        <dbReference type="ARBA" id="ARBA00023054"/>
    </source>
</evidence>
<keyword evidence="9" id="KW-1185">Reference proteome</keyword>
<feature type="domain" description="Flagellar hook-associated protein 2 C-terminal" evidence="7">
    <location>
        <begin position="236"/>
        <end position="475"/>
    </location>
</feature>
<dbReference type="PANTHER" id="PTHR30288">
    <property type="entry name" value="FLAGELLAR CAP/ASSEMBLY PROTEIN FLID"/>
    <property type="match status" value="1"/>
</dbReference>
<dbReference type="AlphaFoldDB" id="K6ZEB4"/>
<dbReference type="GO" id="GO:0009424">
    <property type="term" value="C:bacterial-type flagellum hook"/>
    <property type="evidence" value="ECO:0007669"/>
    <property type="project" value="UniProtKB-UniRule"/>
</dbReference>
<evidence type="ECO:0000256" key="5">
    <source>
        <dbReference type="RuleBase" id="RU362066"/>
    </source>
</evidence>
<dbReference type="GO" id="GO:0071973">
    <property type="term" value="P:bacterial-type flagellum-dependent cell motility"/>
    <property type="evidence" value="ECO:0007669"/>
    <property type="project" value="TreeGrafter"/>
</dbReference>
<dbReference type="STRING" id="1129793.GPLA_3512"/>
<dbReference type="InterPro" id="IPR040026">
    <property type="entry name" value="FliD"/>
</dbReference>
<gene>
    <name evidence="8" type="primary">fliD</name>
    <name evidence="8" type="ORF">GPLA_3512</name>
</gene>
<dbReference type="OrthoDB" id="9810816at2"/>
<keyword evidence="4 5" id="KW-0975">Bacterial flagellum</keyword>
<dbReference type="Pfam" id="PF07195">
    <property type="entry name" value="FliD_C"/>
    <property type="match status" value="1"/>
</dbReference>
<dbReference type="Proteomes" id="UP000006322">
    <property type="component" value="Unassembled WGS sequence"/>
</dbReference>
<reference evidence="9" key="1">
    <citation type="journal article" date="2014" name="Environ. Microbiol.">
        <title>Comparative genomics of the marine bacterial genus Glaciecola reveals the high degree of genomic diversity and genomic characteristic for cold adaptation.</title>
        <authorList>
            <person name="Qin Q.L."/>
            <person name="Xie B.B."/>
            <person name="Yu Y."/>
            <person name="Shu Y.L."/>
            <person name="Rong J.C."/>
            <person name="Zhang Y.J."/>
            <person name="Zhao D.L."/>
            <person name="Chen X.L."/>
            <person name="Zhang X.Y."/>
            <person name="Chen B."/>
            <person name="Zhou B.C."/>
            <person name="Zhang Y.Z."/>
        </authorList>
    </citation>
    <scope>NUCLEOTIDE SEQUENCE [LARGE SCALE GENOMIC DNA]</scope>
    <source>
        <strain evidence="9">LMG 21857</strain>
    </source>
</reference>
<keyword evidence="8" id="KW-0282">Flagellum</keyword>
<keyword evidence="3" id="KW-0175">Coiled coil</keyword>
<organism evidence="8 9">
    <name type="scientific">Paraglaciecola polaris LMG 21857</name>
    <dbReference type="NCBI Taxonomy" id="1129793"/>
    <lineage>
        <taxon>Bacteria</taxon>
        <taxon>Pseudomonadati</taxon>
        <taxon>Pseudomonadota</taxon>
        <taxon>Gammaproteobacteria</taxon>
        <taxon>Alteromonadales</taxon>
        <taxon>Alteromonadaceae</taxon>
        <taxon>Paraglaciecola</taxon>
    </lineage>
</organism>
<comment type="subcellular location">
    <subcellularLocation>
        <location evidence="5">Secreted</location>
    </subcellularLocation>
    <subcellularLocation>
        <location evidence="5">Bacterial flagellum</location>
    </subcellularLocation>
</comment>
<keyword evidence="8" id="KW-0969">Cilium</keyword>
<evidence type="ECO:0000259" key="7">
    <source>
        <dbReference type="Pfam" id="PF07195"/>
    </source>
</evidence>
<sequence>MSIQSLGVGSGLDLESLVGQLLEAERAPKQARLDKKEESYDAEISGLGKLKSKMKDFLDSVDELRSDSNLQGREPTIKNPSESIEPFTAEASNSAVEGDYEVAITQLASGSRIESNDAVNGGFSATSDTVLTAGAGSLTFKVDSTSDSFSINVTAGMTLQQLSSAINASEDNFGVKASIIDTGTADGGAKLVYTSTVTGADNDLIVVNDNDLAELNRVTTTNSAQSLDYLTPVKSAQNAKATIDGIKVESTSNVFENVIENVSFKASKISELADDGVTSLSSTLTIGFDSEGLETKIRDFVDDYNALNSEISTLTRYGQSELEDDGAFAGDYMIRSIQQGMSNIISSAVSTSALGGLFKLGIEFNDDGDLEIGSSDKFGFGSGEDRLKDALEGNFDDISSLFSDADEGVATRLYSYVEQYTNFSGLLTSREKSVTDQKNQLITEREQFELRMASTEQILRDKYLNLDQTVSKLNSTGSALLASLG</sequence>
<evidence type="ECO:0000256" key="4">
    <source>
        <dbReference type="ARBA" id="ARBA00023143"/>
    </source>
</evidence>
<dbReference type="EMBL" id="BAER01000107">
    <property type="protein sequence ID" value="GAC34401.1"/>
    <property type="molecule type" value="Genomic_DNA"/>
</dbReference>
<comment type="caution">
    <text evidence="8">The sequence shown here is derived from an EMBL/GenBank/DDBJ whole genome shotgun (WGS) entry which is preliminary data.</text>
</comment>